<evidence type="ECO:0000259" key="8">
    <source>
        <dbReference type="PROSITE" id="PS50110"/>
    </source>
</evidence>
<keyword evidence="10" id="KW-1185">Reference proteome</keyword>
<evidence type="ECO:0000256" key="2">
    <source>
        <dbReference type="ARBA" id="ARBA00023015"/>
    </source>
</evidence>
<organism evidence="9 10">
    <name type="scientific">Clostridium butyricum E4 str. BoNT E BL5262</name>
    <dbReference type="NCBI Taxonomy" id="632245"/>
    <lineage>
        <taxon>Bacteria</taxon>
        <taxon>Bacillati</taxon>
        <taxon>Bacillota</taxon>
        <taxon>Clostridia</taxon>
        <taxon>Eubacteriales</taxon>
        <taxon>Clostridiaceae</taxon>
        <taxon>Clostridium</taxon>
    </lineage>
</organism>
<evidence type="ECO:0000256" key="4">
    <source>
        <dbReference type="ARBA" id="ARBA00023163"/>
    </source>
</evidence>
<dbReference type="InterPro" id="IPR018060">
    <property type="entry name" value="HTH_AraC"/>
</dbReference>
<evidence type="ECO:0000313" key="10">
    <source>
        <dbReference type="Proteomes" id="UP000003081"/>
    </source>
</evidence>
<dbReference type="GO" id="GO:0003700">
    <property type="term" value="F:DNA-binding transcription factor activity"/>
    <property type="evidence" value="ECO:0007669"/>
    <property type="project" value="InterPro"/>
</dbReference>
<dbReference type="PRINTS" id="PR00032">
    <property type="entry name" value="HTHARAC"/>
</dbReference>
<dbReference type="PROSITE" id="PS01124">
    <property type="entry name" value="HTH_ARAC_FAMILY_2"/>
    <property type="match status" value="1"/>
</dbReference>
<feature type="modified residue" description="4-aspartylphosphate" evidence="6">
    <location>
        <position position="55"/>
    </location>
</feature>
<dbReference type="InterPro" id="IPR009057">
    <property type="entry name" value="Homeodomain-like_sf"/>
</dbReference>
<dbReference type="Gene3D" id="1.10.10.60">
    <property type="entry name" value="Homeodomain-like"/>
    <property type="match status" value="2"/>
</dbReference>
<keyword evidence="4" id="KW-0804">Transcription</keyword>
<dbReference type="GO" id="GO:0043565">
    <property type="term" value="F:sequence-specific DNA binding"/>
    <property type="evidence" value="ECO:0007669"/>
    <property type="project" value="InterPro"/>
</dbReference>
<keyword evidence="3" id="KW-0238">DNA-binding</keyword>
<comment type="function">
    <text evidence="5">May play the central regulatory role in sporulation. It may be an element of the effector pathway responsible for the activation of sporulation genes in response to nutritional stress. Spo0A may act in concert with spo0H (a sigma factor) to control the expression of some genes that are critical to the sporulation process.</text>
</comment>
<dbReference type="SUPFAM" id="SSF52172">
    <property type="entry name" value="CheY-like"/>
    <property type="match status" value="1"/>
</dbReference>
<sequence>MIKVIIAEDQQLILKDLCNKVSKIDTDISIVATALNGKEAYEKILELHPDIVFTDISMPILNGIQMIQQIRKDNIDTHFVIISGYKDFDYARDALKYGVDEYLLKPILTDDIKIIFNKLKSKISTKKLNDEQHLVDDLINSSIADKLNINTDFSKYNEYYLILFIAGPYSSFTIDYITPFCDIWDKIDLLQISKKYFSANSKIFLTKGKHSNEMIYVLATNENLRSSIDCFCNDVIHLCKNINVFITCGISRSIKHLENIGIQGQIIRTILKKNIVFSKSSSIDCSKILVHTHNRRTFLTDDMKKQFTFMFHNNKKDEFIKEFGDLINIFHENDATQFEIDKSLKELLNLNEFSFICKDTGLDIDLEIDECISASTTYDELFSNLIIIINNIIDQYHKLNYKTNYIDDFIEKSKNYIHLHFSDEINVNDISNVFSVSPTYFSRLFKKKEGIPPVVYLTNYRIKKACEYFTNTNFTVREVAELCGYSDPFYFSKAFKSIIGIPPKEYKLRFKE</sequence>
<gene>
    <name evidence="9" type="ORF">CLP_3059</name>
</gene>
<evidence type="ECO:0000256" key="5">
    <source>
        <dbReference type="ARBA" id="ARBA00024867"/>
    </source>
</evidence>
<dbReference type="InterPro" id="IPR011006">
    <property type="entry name" value="CheY-like_superfamily"/>
</dbReference>
<evidence type="ECO:0000256" key="6">
    <source>
        <dbReference type="PROSITE-ProRule" id="PRU00169"/>
    </source>
</evidence>
<dbReference type="SMART" id="SM00342">
    <property type="entry name" value="HTH_ARAC"/>
    <property type="match status" value="1"/>
</dbReference>
<reference evidence="9 10" key="1">
    <citation type="submission" date="2009-08" db="EMBL/GenBank/DDBJ databases">
        <authorList>
            <person name="Shrivastava S."/>
            <person name="Brinkac L.B."/>
            <person name="Brown J.L."/>
            <person name="Bruce D.B."/>
            <person name="Detter C."/>
            <person name="Green L.D."/>
            <person name="Munk C.A."/>
            <person name="Rogers Y.C."/>
            <person name="Tapia R."/>
            <person name="Sims D.R."/>
            <person name="Smith L.A."/>
            <person name="Smith T.J."/>
            <person name="Sutton G."/>
            <person name="Brettin T."/>
        </authorList>
    </citation>
    <scope>NUCLEOTIDE SEQUENCE [LARGE SCALE GENOMIC DNA]</scope>
    <source>
        <strain evidence="10">E4 str. BoNT E BL5262</strain>
    </source>
</reference>
<keyword evidence="6" id="KW-0597">Phosphoprotein</keyword>
<dbReference type="Proteomes" id="UP000003081">
    <property type="component" value="Unassembled WGS sequence"/>
</dbReference>
<proteinExistence type="predicted"/>
<name>C4IH99_CLOBU</name>
<dbReference type="SUPFAM" id="SSF46689">
    <property type="entry name" value="Homeodomain-like"/>
    <property type="match status" value="2"/>
</dbReference>
<dbReference type="Gene3D" id="3.40.50.2300">
    <property type="match status" value="1"/>
</dbReference>
<protein>
    <recommendedName>
        <fullName evidence="1">Stage 0 sporulation protein A homolog</fullName>
    </recommendedName>
</protein>
<dbReference type="AlphaFoldDB" id="C4IH99"/>
<dbReference type="PANTHER" id="PTHR43280">
    <property type="entry name" value="ARAC-FAMILY TRANSCRIPTIONAL REGULATOR"/>
    <property type="match status" value="1"/>
</dbReference>
<keyword evidence="2" id="KW-0805">Transcription regulation</keyword>
<evidence type="ECO:0000256" key="3">
    <source>
        <dbReference type="ARBA" id="ARBA00023125"/>
    </source>
</evidence>
<comment type="caution">
    <text evidence="9">The sequence shown here is derived from an EMBL/GenBank/DDBJ whole genome shotgun (WGS) entry which is preliminary data.</text>
</comment>
<dbReference type="PANTHER" id="PTHR43280:SF10">
    <property type="entry name" value="REGULATORY PROTEIN POCR"/>
    <property type="match status" value="1"/>
</dbReference>
<evidence type="ECO:0000259" key="7">
    <source>
        <dbReference type="PROSITE" id="PS01124"/>
    </source>
</evidence>
<feature type="domain" description="Response regulatory" evidence="8">
    <location>
        <begin position="3"/>
        <end position="120"/>
    </location>
</feature>
<dbReference type="Pfam" id="PF12833">
    <property type="entry name" value="HTH_18"/>
    <property type="match status" value="1"/>
</dbReference>
<dbReference type="PROSITE" id="PS50110">
    <property type="entry name" value="RESPONSE_REGULATORY"/>
    <property type="match status" value="1"/>
</dbReference>
<dbReference type="InterPro" id="IPR020449">
    <property type="entry name" value="Tscrpt_reg_AraC-type_HTH"/>
</dbReference>
<dbReference type="RefSeq" id="WP_003408655.1">
    <property type="nucleotide sequence ID" value="NZ_ACOM01000005.1"/>
</dbReference>
<dbReference type="SMART" id="SM00448">
    <property type="entry name" value="REC"/>
    <property type="match status" value="1"/>
</dbReference>
<evidence type="ECO:0000256" key="1">
    <source>
        <dbReference type="ARBA" id="ARBA00018672"/>
    </source>
</evidence>
<dbReference type="EMBL" id="ACOM01000005">
    <property type="protein sequence ID" value="EEP53613.1"/>
    <property type="molecule type" value="Genomic_DNA"/>
</dbReference>
<dbReference type="Pfam" id="PF00072">
    <property type="entry name" value="Response_reg"/>
    <property type="match status" value="1"/>
</dbReference>
<accession>C4IH99</accession>
<feature type="domain" description="HTH araC/xylS-type" evidence="7">
    <location>
        <begin position="411"/>
        <end position="509"/>
    </location>
</feature>
<dbReference type="HOGENOM" id="CLU_000445_5_0_9"/>
<evidence type="ECO:0000313" key="9">
    <source>
        <dbReference type="EMBL" id="EEP53613.1"/>
    </source>
</evidence>
<dbReference type="InterPro" id="IPR001789">
    <property type="entry name" value="Sig_transdc_resp-reg_receiver"/>
</dbReference>
<dbReference type="GO" id="GO:0000160">
    <property type="term" value="P:phosphorelay signal transduction system"/>
    <property type="evidence" value="ECO:0007669"/>
    <property type="project" value="InterPro"/>
</dbReference>
<dbReference type="eggNOG" id="COG4753">
    <property type="taxonomic scope" value="Bacteria"/>
</dbReference>
<dbReference type="CDD" id="cd17536">
    <property type="entry name" value="REC_YesN-like"/>
    <property type="match status" value="1"/>
</dbReference>
<dbReference type="eggNOG" id="COG2207">
    <property type="taxonomic scope" value="Bacteria"/>
</dbReference>